<sequence>MIRQWKQSVGCRSHGCKMANGVVDRRSGRWPAAQAAAPVAPGPAAIEPLGTTRCYACYNTRITHYKHQRRWVPTGRQRARSQRRNGQPAALNIIQLGSGLGKMAAIGFQEQPIERCRNACFAGTHGHTLPAAAHNPADHPHSTPQKPSLLSPSPSPHDLTVLLPRPWGRHMESPRRNAVWAPLRSVIGGARPDWQAWRS</sequence>
<reference evidence="2" key="1">
    <citation type="submission" date="2023-06" db="EMBL/GenBank/DDBJ databases">
        <title>Genome-scale phylogeny and comparative genomics of the fungal order Sordariales.</title>
        <authorList>
            <consortium name="Lawrence Berkeley National Laboratory"/>
            <person name="Hensen N."/>
            <person name="Bonometti L."/>
            <person name="Westerberg I."/>
            <person name="Brannstrom I.O."/>
            <person name="Guillou S."/>
            <person name="Cros-Aarteil S."/>
            <person name="Calhoun S."/>
            <person name="Haridas S."/>
            <person name="Kuo A."/>
            <person name="Mondo S."/>
            <person name="Pangilinan J."/>
            <person name="Riley R."/>
            <person name="Labutti K."/>
            <person name="Andreopoulos B."/>
            <person name="Lipzen A."/>
            <person name="Chen C."/>
            <person name="Yanf M."/>
            <person name="Daum C."/>
            <person name="Ng V."/>
            <person name="Clum A."/>
            <person name="Steindorff A."/>
            <person name="Ohm R."/>
            <person name="Martin F."/>
            <person name="Silar P."/>
            <person name="Natvig D."/>
            <person name="Lalanne C."/>
            <person name="Gautier V."/>
            <person name="Ament-Velasquez S.L."/>
            <person name="Kruys A."/>
            <person name="Hutchinson M.I."/>
            <person name="Powell A.J."/>
            <person name="Barry K."/>
            <person name="Miller A.N."/>
            <person name="Grigoriev I.V."/>
            <person name="Debuchy R."/>
            <person name="Gladieux P."/>
            <person name="Thoren M.H."/>
            <person name="Johannesson H."/>
        </authorList>
    </citation>
    <scope>NUCLEOTIDE SEQUENCE</scope>
    <source>
        <strain evidence="2">CBS 606.72</strain>
    </source>
</reference>
<evidence type="ECO:0000313" key="2">
    <source>
        <dbReference type="EMBL" id="KAK0616224.1"/>
    </source>
</evidence>
<protein>
    <submittedName>
        <fullName evidence="2">Uncharacterized protein</fullName>
    </submittedName>
</protein>
<dbReference type="AlphaFoldDB" id="A0AA39WIV6"/>
<evidence type="ECO:0000313" key="3">
    <source>
        <dbReference type="Proteomes" id="UP001175000"/>
    </source>
</evidence>
<dbReference type="EMBL" id="JAULSU010000005">
    <property type="protein sequence ID" value="KAK0616224.1"/>
    <property type="molecule type" value="Genomic_DNA"/>
</dbReference>
<gene>
    <name evidence="2" type="ORF">B0T14DRAFT_242560</name>
</gene>
<name>A0AA39WIV6_9PEZI</name>
<organism evidence="2 3">
    <name type="scientific">Immersiella caudata</name>
    <dbReference type="NCBI Taxonomy" id="314043"/>
    <lineage>
        <taxon>Eukaryota</taxon>
        <taxon>Fungi</taxon>
        <taxon>Dikarya</taxon>
        <taxon>Ascomycota</taxon>
        <taxon>Pezizomycotina</taxon>
        <taxon>Sordariomycetes</taxon>
        <taxon>Sordariomycetidae</taxon>
        <taxon>Sordariales</taxon>
        <taxon>Lasiosphaeriaceae</taxon>
        <taxon>Immersiella</taxon>
    </lineage>
</organism>
<dbReference type="Proteomes" id="UP001175000">
    <property type="component" value="Unassembled WGS sequence"/>
</dbReference>
<keyword evidence="3" id="KW-1185">Reference proteome</keyword>
<feature type="region of interest" description="Disordered" evidence="1">
    <location>
        <begin position="131"/>
        <end position="157"/>
    </location>
</feature>
<accession>A0AA39WIV6</accession>
<proteinExistence type="predicted"/>
<evidence type="ECO:0000256" key="1">
    <source>
        <dbReference type="SAM" id="MobiDB-lite"/>
    </source>
</evidence>
<comment type="caution">
    <text evidence="2">The sequence shown here is derived from an EMBL/GenBank/DDBJ whole genome shotgun (WGS) entry which is preliminary data.</text>
</comment>